<keyword evidence="3" id="KW-0804">Transcription</keyword>
<dbReference type="CDD" id="cd02208">
    <property type="entry name" value="cupin_RmlC-like"/>
    <property type="match status" value="1"/>
</dbReference>
<accession>A0A1D3TNE4</accession>
<dbReference type="RefSeq" id="WP_091228598.1">
    <property type="nucleotide sequence ID" value="NZ_FMKA01000001.1"/>
</dbReference>
<evidence type="ECO:0000313" key="6">
    <source>
        <dbReference type="Proteomes" id="UP000199315"/>
    </source>
</evidence>
<dbReference type="SUPFAM" id="SSF46689">
    <property type="entry name" value="Homeodomain-like"/>
    <property type="match status" value="1"/>
</dbReference>
<keyword evidence="6" id="KW-1185">Reference proteome</keyword>
<reference evidence="5 6" key="1">
    <citation type="submission" date="2016-09" db="EMBL/GenBank/DDBJ databases">
        <authorList>
            <person name="Capua I."/>
            <person name="De Benedictis P."/>
            <person name="Joannis T."/>
            <person name="Lombin L.H."/>
            <person name="Cattoli G."/>
        </authorList>
    </citation>
    <scope>NUCLEOTIDE SEQUENCE [LARGE SCALE GENOMIC DNA]</scope>
    <source>
        <strain evidence="5 6">GluBS11</strain>
    </source>
</reference>
<dbReference type="SMART" id="SM00342">
    <property type="entry name" value="HTH_ARAC"/>
    <property type="match status" value="1"/>
</dbReference>
<feature type="domain" description="HTH araC/xylS-type" evidence="4">
    <location>
        <begin position="280"/>
        <end position="377"/>
    </location>
</feature>
<dbReference type="GO" id="GO:0003700">
    <property type="term" value="F:DNA-binding transcription factor activity"/>
    <property type="evidence" value="ECO:0007669"/>
    <property type="project" value="InterPro"/>
</dbReference>
<dbReference type="InterPro" id="IPR003313">
    <property type="entry name" value="AraC-bd"/>
</dbReference>
<evidence type="ECO:0000256" key="2">
    <source>
        <dbReference type="ARBA" id="ARBA00023125"/>
    </source>
</evidence>
<keyword evidence="1" id="KW-0805">Transcription regulation</keyword>
<dbReference type="AlphaFoldDB" id="A0A1D3TNE4"/>
<dbReference type="Proteomes" id="UP000199315">
    <property type="component" value="Unassembled WGS sequence"/>
</dbReference>
<dbReference type="InterPro" id="IPR037923">
    <property type="entry name" value="HTH-like"/>
</dbReference>
<organism evidence="5 6">
    <name type="scientific">Anaerobium acetethylicum</name>
    <dbReference type="NCBI Taxonomy" id="1619234"/>
    <lineage>
        <taxon>Bacteria</taxon>
        <taxon>Bacillati</taxon>
        <taxon>Bacillota</taxon>
        <taxon>Clostridia</taxon>
        <taxon>Lachnospirales</taxon>
        <taxon>Lachnospiraceae</taxon>
        <taxon>Anaerobium</taxon>
    </lineage>
</organism>
<evidence type="ECO:0000256" key="1">
    <source>
        <dbReference type="ARBA" id="ARBA00023015"/>
    </source>
</evidence>
<evidence type="ECO:0000256" key="3">
    <source>
        <dbReference type="ARBA" id="ARBA00023163"/>
    </source>
</evidence>
<keyword evidence="2 5" id="KW-0238">DNA-binding</keyword>
<dbReference type="PANTHER" id="PTHR43280">
    <property type="entry name" value="ARAC-FAMILY TRANSCRIPTIONAL REGULATOR"/>
    <property type="match status" value="1"/>
</dbReference>
<dbReference type="Gene3D" id="1.10.10.60">
    <property type="entry name" value="Homeodomain-like"/>
    <property type="match status" value="2"/>
</dbReference>
<dbReference type="PANTHER" id="PTHR43280:SF2">
    <property type="entry name" value="HTH-TYPE TRANSCRIPTIONAL REGULATOR EXSA"/>
    <property type="match status" value="1"/>
</dbReference>
<proteinExistence type="predicted"/>
<dbReference type="SUPFAM" id="SSF51215">
    <property type="entry name" value="Regulatory protein AraC"/>
    <property type="match status" value="1"/>
</dbReference>
<gene>
    <name evidence="5" type="ORF">SAMN05421730_1001100</name>
</gene>
<dbReference type="GO" id="GO:0043565">
    <property type="term" value="F:sequence-specific DNA binding"/>
    <property type="evidence" value="ECO:0007669"/>
    <property type="project" value="InterPro"/>
</dbReference>
<dbReference type="EMBL" id="FMKA01000001">
    <property type="protein sequence ID" value="SCP94855.1"/>
    <property type="molecule type" value="Genomic_DNA"/>
</dbReference>
<dbReference type="Pfam" id="PF02311">
    <property type="entry name" value="AraC_binding"/>
    <property type="match status" value="1"/>
</dbReference>
<evidence type="ECO:0000259" key="4">
    <source>
        <dbReference type="PROSITE" id="PS01124"/>
    </source>
</evidence>
<evidence type="ECO:0000313" key="5">
    <source>
        <dbReference type="EMBL" id="SCP94855.1"/>
    </source>
</evidence>
<sequence length="384" mass="44893">MDITELEQLPLDRFEFQLKKYYTMRKDIHGKILTPEELAQYIRWMAKTYFTQTKNLNSNTDLPYPDIKLTEIGIRALADPGDEKAINSIFSNFRQQNEEINILADHDISIERMFRYMPSHWHSNSYFEIYYALSPNCTVHFADEIVHMNPGTVLIVAPGVIHASPCYRDDCILMFFLIRSSTFDHVFWNQLNTENLMSNFFQKALLDGQRTAYLQFETYSDTAIKILLSRIYNEYLAETAYRSQMMNALMSEFFILLLRGYENTAKLPKSGQFHWKQEFSAIFAFIQTHYATTTLADVAAHFHYSERQISRIVLQYTGQNFAQLILRLRMEKAATMLKQRHSSIELIAASVGYSTLSSFYRAFTKYYHCTPGDFLSQNTEIAPF</sequence>
<dbReference type="PROSITE" id="PS01124">
    <property type="entry name" value="HTH_ARAC_FAMILY_2"/>
    <property type="match status" value="1"/>
</dbReference>
<name>A0A1D3TNE4_9FIRM</name>
<dbReference type="InterPro" id="IPR009057">
    <property type="entry name" value="Homeodomain-like_sf"/>
</dbReference>
<dbReference type="OrthoDB" id="2562023at2"/>
<dbReference type="InterPro" id="IPR014710">
    <property type="entry name" value="RmlC-like_jellyroll"/>
</dbReference>
<protein>
    <submittedName>
        <fullName evidence="5">AraC-type DNA-binding protein</fullName>
    </submittedName>
</protein>
<dbReference type="InterPro" id="IPR018060">
    <property type="entry name" value="HTH_AraC"/>
</dbReference>
<dbReference type="Gene3D" id="2.60.120.10">
    <property type="entry name" value="Jelly Rolls"/>
    <property type="match status" value="1"/>
</dbReference>
<dbReference type="STRING" id="1619234.SAMN05421730_1001100"/>
<dbReference type="Pfam" id="PF12833">
    <property type="entry name" value="HTH_18"/>
    <property type="match status" value="1"/>
</dbReference>